<proteinExistence type="predicted"/>
<dbReference type="Proteomes" id="UP000054007">
    <property type="component" value="Unassembled WGS sequence"/>
</dbReference>
<evidence type="ECO:0000256" key="1">
    <source>
        <dbReference type="SAM" id="MobiDB-lite"/>
    </source>
</evidence>
<feature type="region of interest" description="Disordered" evidence="1">
    <location>
        <begin position="95"/>
        <end position="169"/>
    </location>
</feature>
<evidence type="ECO:0000313" key="2">
    <source>
        <dbReference type="EMBL" id="KIY64500.1"/>
    </source>
</evidence>
<evidence type="ECO:0000313" key="3">
    <source>
        <dbReference type="Proteomes" id="UP000054007"/>
    </source>
</evidence>
<reference evidence="2 3" key="1">
    <citation type="journal article" date="2015" name="Fungal Genet. Biol.">
        <title>Evolution of novel wood decay mechanisms in Agaricales revealed by the genome sequences of Fistulina hepatica and Cylindrobasidium torrendii.</title>
        <authorList>
            <person name="Floudas D."/>
            <person name="Held B.W."/>
            <person name="Riley R."/>
            <person name="Nagy L.G."/>
            <person name="Koehler G."/>
            <person name="Ransdell A.S."/>
            <person name="Younus H."/>
            <person name="Chow J."/>
            <person name="Chiniquy J."/>
            <person name="Lipzen A."/>
            <person name="Tritt A."/>
            <person name="Sun H."/>
            <person name="Haridas S."/>
            <person name="LaButti K."/>
            <person name="Ohm R.A."/>
            <person name="Kues U."/>
            <person name="Blanchette R.A."/>
            <person name="Grigoriev I.V."/>
            <person name="Minto R.E."/>
            <person name="Hibbett D.S."/>
        </authorList>
    </citation>
    <scope>NUCLEOTIDE SEQUENCE [LARGE SCALE GENOMIC DNA]</scope>
    <source>
        <strain evidence="2 3">FP15055 ss-10</strain>
    </source>
</reference>
<gene>
    <name evidence="2" type="ORF">CYLTODRAFT_468553</name>
</gene>
<accession>A0A0D7B2R8</accession>
<keyword evidence="3" id="KW-1185">Reference proteome</keyword>
<feature type="compositionally biased region" description="Low complexity" evidence="1">
    <location>
        <begin position="140"/>
        <end position="152"/>
    </location>
</feature>
<feature type="region of interest" description="Disordered" evidence="1">
    <location>
        <begin position="190"/>
        <end position="255"/>
    </location>
</feature>
<evidence type="ECO:0008006" key="4">
    <source>
        <dbReference type="Google" id="ProtNLM"/>
    </source>
</evidence>
<sequence length="322" mass="35009">MSDDKIAIEAISNALKEKALVVHQHKPDMYRAMIKGINKTLQDVPSKCPEDMEEFDFMMIEHVINRKNKRLADEWLAPRIPAIERMVAGIVEDAGIDTAPKERPPPNTERPYFPQQMPVKRGLDTPQAVTERPPKRNKALTTSSPLGPSGSGRSYPKPPETSNSHSSGAHSGALFSSYVAATSNQKTQFASPVAAQWPPRPTPPVAPSSAITPPHFEPALSAPTQRQIRESGPRGRRSRPNASSQAHSEPQSLDNPVAAACTQCKSSGQQCKAGPALLACTRCRERKVACSQVGQRKALLGRYWADFQAVTASSVESDSEDS</sequence>
<protein>
    <recommendedName>
        <fullName evidence="4">Zn(2)-C6 fungal-type domain-containing protein</fullName>
    </recommendedName>
</protein>
<organism evidence="2 3">
    <name type="scientific">Cylindrobasidium torrendii FP15055 ss-10</name>
    <dbReference type="NCBI Taxonomy" id="1314674"/>
    <lineage>
        <taxon>Eukaryota</taxon>
        <taxon>Fungi</taxon>
        <taxon>Dikarya</taxon>
        <taxon>Basidiomycota</taxon>
        <taxon>Agaricomycotina</taxon>
        <taxon>Agaricomycetes</taxon>
        <taxon>Agaricomycetidae</taxon>
        <taxon>Agaricales</taxon>
        <taxon>Marasmiineae</taxon>
        <taxon>Physalacriaceae</taxon>
        <taxon>Cylindrobasidium</taxon>
    </lineage>
</organism>
<name>A0A0D7B2R8_9AGAR</name>
<dbReference type="AlphaFoldDB" id="A0A0D7B2R8"/>
<dbReference type="EMBL" id="KN880633">
    <property type="protein sequence ID" value="KIY64500.1"/>
    <property type="molecule type" value="Genomic_DNA"/>
</dbReference>
<feature type="compositionally biased region" description="Polar residues" evidence="1">
    <location>
        <begin position="241"/>
        <end position="254"/>
    </location>
</feature>